<dbReference type="SUPFAM" id="SSF56204">
    <property type="entry name" value="Hect, E3 ligase catalytic domain"/>
    <property type="match status" value="1"/>
</dbReference>
<accession>G0TTV1</accession>
<dbReference type="EC" id="6.3.2.-" evidence="5"/>
<feature type="domain" description="HECT" evidence="4">
    <location>
        <begin position="1134"/>
        <end position="1292"/>
    </location>
</feature>
<evidence type="ECO:0000256" key="3">
    <source>
        <dbReference type="PROSITE-ProRule" id="PRU00104"/>
    </source>
</evidence>
<dbReference type="Gene3D" id="3.90.1750.10">
    <property type="entry name" value="Hect, E3 ligase catalytic domains"/>
    <property type="match status" value="1"/>
</dbReference>
<evidence type="ECO:0000256" key="2">
    <source>
        <dbReference type="ARBA" id="ARBA00022786"/>
    </source>
</evidence>
<dbReference type="PANTHER" id="PTHR45670">
    <property type="entry name" value="E3 UBIQUITIN-PROTEIN LIGASE TRIP12"/>
    <property type="match status" value="1"/>
</dbReference>
<name>G0TTV1_TRYVY</name>
<keyword evidence="5" id="KW-0436">Ligase</keyword>
<dbReference type="SMART" id="SM00119">
    <property type="entry name" value="HECTc"/>
    <property type="match status" value="1"/>
</dbReference>
<proteinExistence type="predicted"/>
<dbReference type="InterPro" id="IPR045322">
    <property type="entry name" value="HECTD1/TRIP12-like"/>
</dbReference>
<dbReference type="GO" id="GO:0000209">
    <property type="term" value="P:protein polyubiquitination"/>
    <property type="evidence" value="ECO:0007669"/>
    <property type="project" value="TreeGrafter"/>
</dbReference>
<feature type="active site" description="Glycyl thioester intermediate" evidence="3">
    <location>
        <position position="1259"/>
    </location>
</feature>
<dbReference type="GO" id="GO:0061630">
    <property type="term" value="F:ubiquitin protein ligase activity"/>
    <property type="evidence" value="ECO:0007669"/>
    <property type="project" value="InterPro"/>
</dbReference>
<dbReference type="EMBL" id="HE573020">
    <property type="protein sequence ID" value="CCC47384.1"/>
    <property type="molecule type" value="Genomic_DNA"/>
</dbReference>
<organism evidence="5">
    <name type="scientific">Trypanosoma vivax (strain Y486)</name>
    <dbReference type="NCBI Taxonomy" id="1055687"/>
    <lineage>
        <taxon>Eukaryota</taxon>
        <taxon>Discoba</taxon>
        <taxon>Euglenozoa</taxon>
        <taxon>Kinetoplastea</taxon>
        <taxon>Metakinetoplastina</taxon>
        <taxon>Trypanosomatida</taxon>
        <taxon>Trypanosomatidae</taxon>
        <taxon>Trypanosoma</taxon>
        <taxon>Duttonella</taxon>
    </lineage>
</organism>
<dbReference type="PANTHER" id="PTHR45670:SF15">
    <property type="entry name" value="LIGASE, PUTATIVE-RELATED"/>
    <property type="match status" value="1"/>
</dbReference>
<reference evidence="5" key="1">
    <citation type="journal article" date="2012" name="Proc. Natl. Acad. Sci. U.S.A.">
        <title>Antigenic diversity is generated by distinct evolutionary mechanisms in African trypanosome species.</title>
        <authorList>
            <person name="Jackson A.P."/>
            <person name="Berry A."/>
            <person name="Aslett M."/>
            <person name="Allison H.C."/>
            <person name="Burton P."/>
            <person name="Vavrova-Anderson J."/>
            <person name="Brown R."/>
            <person name="Browne H."/>
            <person name="Corton N."/>
            <person name="Hauser H."/>
            <person name="Gamble J."/>
            <person name="Gilderthorp R."/>
            <person name="Marcello L."/>
            <person name="McQuillan J."/>
            <person name="Otto T.D."/>
            <person name="Quail M.A."/>
            <person name="Sanders M.J."/>
            <person name="van Tonder A."/>
            <person name="Ginger M.L."/>
            <person name="Field M.C."/>
            <person name="Barry J.D."/>
            <person name="Hertz-Fowler C."/>
            <person name="Berriman M."/>
        </authorList>
    </citation>
    <scope>NUCLEOTIDE SEQUENCE</scope>
    <source>
        <strain evidence="5">Y486</strain>
    </source>
</reference>
<dbReference type="PROSITE" id="PS50237">
    <property type="entry name" value="HECT"/>
    <property type="match status" value="1"/>
</dbReference>
<dbReference type="InterPro" id="IPR000569">
    <property type="entry name" value="HECT_dom"/>
</dbReference>
<dbReference type="VEuPathDB" id="TriTrypDB:TvY486_0400480"/>
<dbReference type="Gene3D" id="3.30.2410.10">
    <property type="entry name" value="Hect, E3 ligase catalytic domain"/>
    <property type="match status" value="1"/>
</dbReference>
<sequence length="1292" mass="141425">MPINSRLGRGELPFDTLSDLCTTLAIMEGASDAPRSSVKQLVGIVNTTIQKGCKSGDVVVMATRALVLLLDKFPKFFSSTRVGSALETSILCFKAVFGIVKKNDKTPLRHEQTTSAELKEELLNCLSLAANYKPLRGVIPSVEEQLHFCVSAVDGSKWTSCKVLQHCIRLMRCGRLKNASTHQLLENLLSRHLLCLQSIDIDHEWDELLRTVVEGVLTYSTWCAPHIQQKQARKKRTRSFSEVEDDVSLGVSRLAAMSEPLLNIGERISTSGTADIRIQLTLACLASVVDTSSIREDKRVGALCWLANLLEMYAMRGTSFSTPFGNSRGSSSSELVSTDVPQVLPNLQWVVPPLLWSALVLIAKLCSKDFSFSCEYLWAWRGNGDEYFSYSRKVRQRLTAMYFAASKPNGLARPRHVIDLQAMTDTSSITGKISKIHFQPIPIAMKFNETLIMPSKKRQLPGSVIKQLQEALQPFSFGNTQIASLARCIRFHVICIGAPASTEDVVSAFCSALTVPNKPSAEEISATLLRRNKGWAAVLLEAGLGHCSTPDSLFESGRLGKRARKCALVSDAHEVGRGTSHASPQKLFPQGLPPPQLVDYLRRASSSEVLMFFTELESSAYTADEVTVLCNLLTADNSLTTQIQSAAYTYILRTLYQTSNSRTEGKALTDRAHAESYLVSFCDPLTVDGSKCSPQCPSGHPLHVHFSINWICDVCKSKSLFGSLACRICNYDLCPSCTNTTLSRFDVNFTATVGDVIRAWSKVGARGERNQHLLGQNSTAGGANEVGMFVFTSDGIVPASAPAWLISDKRVHIAPINGHCRCGEFPPLSVAGFFRPTALDSSPLCNFLHVFLSMKPRSVGPTVELSIVSALESCGAEIFSNGVSGISPRLVLVLYALAPFVSLALKRDMAHFIAVGCRRFGLYHLQNADVTARGDVVGDIESNGLASRVAMERDTNSITENLYKTFLGYPSLRNKLEFNFVGEEGVGEGPTQELYTELSQRYRSMDELWHRNDDGVCVAFPTLERVCQKEFFVLGASCARAFVDGHTMSIDFMPAAWTVVRSKSVSTELLCGLLAAVEPALMKSYSQLTLATDDELEAMGLEDDEGNAISTTAAAALYVEKCIETRMANAVSNLHWFAAGIASVLDLDAFLFMTVDELNAVICGAPNNDVGGRLFTEEALRAVVEEAHGYSASSPEVMMFVSLVGSEFTREEQQYFVEFLTGSPHLPLNGLAGLGRKITVVRKELDGCGEQTLPSCNTCFLYLKLPPYSTRAIMKSRLLLAVMEGRKNFSLS</sequence>
<keyword evidence="1" id="KW-0808">Transferase</keyword>
<dbReference type="GO" id="GO:0043161">
    <property type="term" value="P:proteasome-mediated ubiquitin-dependent protein catabolic process"/>
    <property type="evidence" value="ECO:0007669"/>
    <property type="project" value="TreeGrafter"/>
</dbReference>
<protein>
    <submittedName>
        <fullName evidence="5">Putative ubiquitin-protein ligase</fullName>
        <ecNumber evidence="5">6.3.2.-</ecNumber>
    </submittedName>
</protein>
<dbReference type="FunFam" id="3.30.2410.10:FF:000036">
    <property type="entry name" value="Ubiquitin-protein ligase, putative"/>
    <property type="match status" value="1"/>
</dbReference>
<evidence type="ECO:0000256" key="1">
    <source>
        <dbReference type="ARBA" id="ARBA00022679"/>
    </source>
</evidence>
<evidence type="ECO:0000313" key="5">
    <source>
        <dbReference type="EMBL" id="CCC47384.1"/>
    </source>
</evidence>
<keyword evidence="2 3" id="KW-0833">Ubl conjugation pathway</keyword>
<dbReference type="Pfam" id="PF00632">
    <property type="entry name" value="HECT"/>
    <property type="match status" value="1"/>
</dbReference>
<gene>
    <name evidence="5" type="ORF">TVY486_0400480</name>
</gene>
<dbReference type="GO" id="GO:0016874">
    <property type="term" value="F:ligase activity"/>
    <property type="evidence" value="ECO:0007669"/>
    <property type="project" value="UniProtKB-KW"/>
</dbReference>
<evidence type="ECO:0000259" key="4">
    <source>
        <dbReference type="PROSITE" id="PS50237"/>
    </source>
</evidence>
<dbReference type="InterPro" id="IPR035983">
    <property type="entry name" value="Hect_E3_ubiquitin_ligase"/>
</dbReference>